<reference evidence="1" key="2">
    <citation type="journal article" date="2014" name="Int. J. Syst. Evol. Microbiol.">
        <title>Complete genome of a new Firmicutes species belonging to the dominant human colonic microbiota ('Ruminococcus bicirculans') reveals two chromosomes and a selective capacity to utilize plant glucans.</title>
        <authorList>
            <consortium name="NISC Comparative Sequencing Program"/>
            <person name="Wegmann U."/>
            <person name="Louis P."/>
            <person name="Goesmann A."/>
            <person name="Henrissat B."/>
            <person name="Duncan S.H."/>
            <person name="Flint H.J."/>
        </authorList>
    </citation>
    <scope>NUCLEOTIDE SEQUENCE</scope>
    <source>
        <strain evidence="1">CCM 7403</strain>
    </source>
</reference>
<keyword evidence="4" id="KW-1185">Reference proteome</keyword>
<sequence length="146" mass="15623">MTDDDLLALLDSTLGPVLTPAGFDRAQGDWSQAVFCAPQDAFIAAHPWLPQARPEEWQRGHSTDLTIEFDQTTGLLARVDLEGRSLPSTLYAVGEGALSAELKASYARPLTESLAVVVQALEAVFRPPAEAPDAGTSDVDPIDDYA</sequence>
<protein>
    <submittedName>
        <fullName evidence="2">Uncharacterized protein</fullName>
    </submittedName>
</protein>
<evidence type="ECO:0000313" key="4">
    <source>
        <dbReference type="Proteomes" id="UP000630594"/>
    </source>
</evidence>
<dbReference type="OrthoDB" id="3787437at2"/>
<reference evidence="4" key="3">
    <citation type="journal article" date="2019" name="Int. J. Syst. Evol. Microbiol.">
        <title>The Global Catalogue of Microorganisms (GCM) 10K type strain sequencing project: providing services to taxonomists for standard genome sequencing and annotation.</title>
        <authorList>
            <consortium name="The Broad Institute Genomics Platform"/>
            <consortium name="The Broad Institute Genome Sequencing Center for Infectious Disease"/>
            <person name="Wu L."/>
            <person name="Ma J."/>
        </authorList>
    </citation>
    <scope>NUCLEOTIDE SEQUENCE [LARGE SCALE GENOMIC DNA]</scope>
    <source>
        <strain evidence="4">CCM 7403</strain>
    </source>
</reference>
<dbReference type="Proteomes" id="UP000297025">
    <property type="component" value="Chromosome"/>
</dbReference>
<reference evidence="2 3" key="1">
    <citation type="journal article" date="2008" name="Int. J. Syst. Evol. Microbiol.">
        <title>Nocardioides daphniae sp. nov., isolated from Daphnia cucullata (Crustacea: Cladocera).</title>
        <authorList>
            <person name="Toth E.M."/>
            <person name="Keki Z."/>
            <person name="Homonnay Z.G."/>
            <person name="Borsodi A.K."/>
            <person name="Marialigeti K."/>
            <person name="Schumann P."/>
        </authorList>
    </citation>
    <scope>NUCLEOTIDE SEQUENCE [LARGE SCALE GENOMIC DNA]</scope>
    <source>
        <strain evidence="2 3">JCM 16608</strain>
    </source>
</reference>
<dbReference type="KEGG" id="ndp:E2C04_16315"/>
<proteinExistence type="predicted"/>
<name>A0A4P7UDN7_9ACTN</name>
<dbReference type="RefSeq" id="WP_135833407.1">
    <property type="nucleotide sequence ID" value="NZ_BMCK01000001.1"/>
</dbReference>
<dbReference type="Proteomes" id="UP000630594">
    <property type="component" value="Unassembled WGS sequence"/>
</dbReference>
<gene>
    <name evidence="2" type="ORF">E2C04_16315</name>
    <name evidence="1" type="ORF">GCM10007231_10170</name>
</gene>
<organism evidence="2 3">
    <name type="scientific">Nocardioides daphniae</name>
    <dbReference type="NCBI Taxonomy" id="402297"/>
    <lineage>
        <taxon>Bacteria</taxon>
        <taxon>Bacillati</taxon>
        <taxon>Actinomycetota</taxon>
        <taxon>Actinomycetes</taxon>
        <taxon>Propionibacteriales</taxon>
        <taxon>Nocardioidaceae</taxon>
        <taxon>Nocardioides</taxon>
    </lineage>
</organism>
<dbReference type="EMBL" id="BMCK01000001">
    <property type="protein sequence ID" value="GGD13121.1"/>
    <property type="molecule type" value="Genomic_DNA"/>
</dbReference>
<evidence type="ECO:0000313" key="2">
    <source>
        <dbReference type="EMBL" id="QCC78370.1"/>
    </source>
</evidence>
<evidence type="ECO:0000313" key="1">
    <source>
        <dbReference type="EMBL" id="GGD13121.1"/>
    </source>
</evidence>
<reference evidence="2" key="4">
    <citation type="submission" date="2019-03" db="EMBL/GenBank/DDBJ databases">
        <authorList>
            <person name="Huang Y."/>
        </authorList>
    </citation>
    <scope>NUCLEOTIDE SEQUENCE</scope>
    <source>
        <strain evidence="2">JCM 16608</strain>
    </source>
</reference>
<dbReference type="EMBL" id="CP038462">
    <property type="protein sequence ID" value="QCC78370.1"/>
    <property type="molecule type" value="Genomic_DNA"/>
</dbReference>
<evidence type="ECO:0000313" key="3">
    <source>
        <dbReference type="Proteomes" id="UP000297025"/>
    </source>
</evidence>
<reference evidence="1" key="5">
    <citation type="submission" date="2024-05" db="EMBL/GenBank/DDBJ databases">
        <authorList>
            <person name="Sun Q."/>
            <person name="Sedlacek I."/>
        </authorList>
    </citation>
    <scope>NUCLEOTIDE SEQUENCE</scope>
    <source>
        <strain evidence="1">CCM 7403</strain>
    </source>
</reference>
<accession>A0A4P7UDN7</accession>
<dbReference type="AlphaFoldDB" id="A0A4P7UDN7"/>